<feature type="compositionally biased region" description="Basic and acidic residues" evidence="1">
    <location>
        <begin position="78"/>
        <end position="181"/>
    </location>
</feature>
<gene>
    <name evidence="2" type="ORF">CPB84DRAFT_1538044</name>
</gene>
<feature type="compositionally biased region" description="Polar residues" evidence="1">
    <location>
        <begin position="260"/>
        <end position="273"/>
    </location>
</feature>
<keyword evidence="3" id="KW-1185">Reference proteome</keyword>
<proteinExistence type="predicted"/>
<evidence type="ECO:0000313" key="3">
    <source>
        <dbReference type="Proteomes" id="UP000724874"/>
    </source>
</evidence>
<comment type="caution">
    <text evidence="2">The sequence shown here is derived from an EMBL/GenBank/DDBJ whole genome shotgun (WGS) entry which is preliminary data.</text>
</comment>
<feature type="compositionally biased region" description="Low complexity" evidence="1">
    <location>
        <begin position="336"/>
        <end position="346"/>
    </location>
</feature>
<feature type="region of interest" description="Disordered" evidence="1">
    <location>
        <begin position="248"/>
        <end position="316"/>
    </location>
</feature>
<accession>A0A9P5NGR8</accession>
<evidence type="ECO:0000313" key="2">
    <source>
        <dbReference type="EMBL" id="KAF8886697.1"/>
    </source>
</evidence>
<dbReference type="Proteomes" id="UP000724874">
    <property type="component" value="Unassembled WGS sequence"/>
</dbReference>
<sequence length="452" mass="47757">MGPNLLGLNMALLGQGARDGTGPQGGAVEPPIPRDIVMAMGKMARWMRAPPKNVLEIADPITKQTLRYLMGDLGLGPKIEKKTEGEKVGEKGKGKEGEGEKGKEADNGKGKEKEVEKEKMVEAVKEKGKEMEGEGRKEKEKDNVAVVQGDKETLEKVQGDDRVSGPKTVEAKEKESEKANDNAEGPGNVRAATPVPVIPRIPSDLPPTDEELARWLEGTYRNGTTPEKRKSPGLNSKAALVMAAFRPSNAVVSKKPDASATDTSTPSLDNQALATELPKASTPSPPSPSVASSMSISVSPATPSPRRDTEDELASSSTIPLLPALSSSADISSAAAAGSPKVSRPSSPSPSPPSESVISPIIPPPPIVTPTLVHPPIPTHVPASPLTHSPSSISVSATVSPISSTTWPSLKEKAMSTILSVLPSIAVPFRERLLWLMSCLRRYRQLSPLKLK</sequence>
<feature type="region of interest" description="Disordered" evidence="1">
    <location>
        <begin position="336"/>
        <end position="361"/>
    </location>
</feature>
<dbReference type="EMBL" id="JADNYJ010000094">
    <property type="protein sequence ID" value="KAF8886697.1"/>
    <property type="molecule type" value="Genomic_DNA"/>
</dbReference>
<feature type="compositionally biased region" description="Low complexity" evidence="1">
    <location>
        <begin position="289"/>
        <end position="301"/>
    </location>
</feature>
<evidence type="ECO:0000256" key="1">
    <source>
        <dbReference type="SAM" id="MobiDB-lite"/>
    </source>
</evidence>
<protein>
    <submittedName>
        <fullName evidence="2">Uncharacterized protein</fullName>
    </submittedName>
</protein>
<reference evidence="2" key="1">
    <citation type="submission" date="2020-11" db="EMBL/GenBank/DDBJ databases">
        <authorList>
            <consortium name="DOE Joint Genome Institute"/>
            <person name="Ahrendt S."/>
            <person name="Riley R."/>
            <person name="Andreopoulos W."/>
            <person name="LaButti K."/>
            <person name="Pangilinan J."/>
            <person name="Ruiz-duenas F.J."/>
            <person name="Barrasa J.M."/>
            <person name="Sanchez-Garcia M."/>
            <person name="Camarero S."/>
            <person name="Miyauchi S."/>
            <person name="Serrano A."/>
            <person name="Linde D."/>
            <person name="Babiker R."/>
            <person name="Drula E."/>
            <person name="Ayuso-Fernandez I."/>
            <person name="Pacheco R."/>
            <person name="Padilla G."/>
            <person name="Ferreira P."/>
            <person name="Barriuso J."/>
            <person name="Kellner H."/>
            <person name="Castanera R."/>
            <person name="Alfaro M."/>
            <person name="Ramirez L."/>
            <person name="Pisabarro A.G."/>
            <person name="Kuo A."/>
            <person name="Tritt A."/>
            <person name="Lipzen A."/>
            <person name="He G."/>
            <person name="Yan M."/>
            <person name="Ng V."/>
            <person name="Cullen D."/>
            <person name="Martin F."/>
            <person name="Rosso M.-N."/>
            <person name="Henrissat B."/>
            <person name="Hibbett D."/>
            <person name="Martinez A.T."/>
            <person name="Grigoriev I.V."/>
        </authorList>
    </citation>
    <scope>NUCLEOTIDE SEQUENCE</scope>
    <source>
        <strain evidence="2">AH 44721</strain>
    </source>
</reference>
<organism evidence="2 3">
    <name type="scientific">Gymnopilus junonius</name>
    <name type="common">Spectacular rustgill mushroom</name>
    <name type="synonym">Gymnopilus spectabilis subsp. junonius</name>
    <dbReference type="NCBI Taxonomy" id="109634"/>
    <lineage>
        <taxon>Eukaryota</taxon>
        <taxon>Fungi</taxon>
        <taxon>Dikarya</taxon>
        <taxon>Basidiomycota</taxon>
        <taxon>Agaricomycotina</taxon>
        <taxon>Agaricomycetes</taxon>
        <taxon>Agaricomycetidae</taxon>
        <taxon>Agaricales</taxon>
        <taxon>Agaricineae</taxon>
        <taxon>Hymenogastraceae</taxon>
        <taxon>Gymnopilus</taxon>
    </lineage>
</organism>
<dbReference type="AlphaFoldDB" id="A0A9P5NGR8"/>
<feature type="region of interest" description="Disordered" evidence="1">
    <location>
        <begin position="76"/>
        <end position="235"/>
    </location>
</feature>
<name>A0A9P5NGR8_GYMJU</name>